<dbReference type="AlphaFoldDB" id="A0A0F9LNM4"/>
<comment type="caution">
    <text evidence="1">The sequence shown here is derived from an EMBL/GenBank/DDBJ whole genome shotgun (WGS) entry which is preliminary data.</text>
</comment>
<gene>
    <name evidence="1" type="ORF">LCGC14_1175640</name>
</gene>
<name>A0A0F9LNM4_9ZZZZ</name>
<reference evidence="1" key="1">
    <citation type="journal article" date="2015" name="Nature">
        <title>Complex archaea that bridge the gap between prokaryotes and eukaryotes.</title>
        <authorList>
            <person name="Spang A."/>
            <person name="Saw J.H."/>
            <person name="Jorgensen S.L."/>
            <person name="Zaremba-Niedzwiedzka K."/>
            <person name="Martijn J."/>
            <person name="Lind A.E."/>
            <person name="van Eijk R."/>
            <person name="Schleper C."/>
            <person name="Guy L."/>
            <person name="Ettema T.J."/>
        </authorList>
    </citation>
    <scope>NUCLEOTIDE SEQUENCE</scope>
</reference>
<evidence type="ECO:0000313" key="1">
    <source>
        <dbReference type="EMBL" id="KKM96694.1"/>
    </source>
</evidence>
<sequence length="127" mass="14726">MKFDLNWVAKKMIDSGPPLTALNPISKGVHNQLNHLFNRRYRIIGSLNSPFWPVEVKTNLLDAAGAFKKLEVIVGNSEWVQKQSFIRKVIEFRASQQVQCCSHFTNVKRSRRTMTLCFFDFHLMIEA</sequence>
<proteinExistence type="predicted"/>
<protein>
    <submittedName>
        <fullName evidence="1">Uncharacterized protein</fullName>
    </submittedName>
</protein>
<accession>A0A0F9LNM4</accession>
<organism evidence="1">
    <name type="scientific">marine sediment metagenome</name>
    <dbReference type="NCBI Taxonomy" id="412755"/>
    <lineage>
        <taxon>unclassified sequences</taxon>
        <taxon>metagenomes</taxon>
        <taxon>ecological metagenomes</taxon>
    </lineage>
</organism>
<dbReference type="EMBL" id="LAZR01005845">
    <property type="protein sequence ID" value="KKM96694.1"/>
    <property type="molecule type" value="Genomic_DNA"/>
</dbReference>